<dbReference type="EMBL" id="CP017708">
    <property type="protein sequence ID" value="AOY81695.2"/>
    <property type="molecule type" value="Genomic_DNA"/>
</dbReference>
<sequence>MPSLPPSIPPVSSPPTNQWLRMVGMWLAVAVIGAGLGWSYQEWQSYRNTLLRLEEIQKHRSEREYEECINKATTIPEKSPIYQQTQVIFDECAQKLFGKAKILAAANQFKDAIIEANKLTPDSAPYQEAQQIINQWSNSLFQKATKLYQEQGKLNEAIALTQVIPETTLIRQRLPETIAQWKQEWAVNTSIRKQALQALEAGQWQQAKQNARRVTTGYWQKKVEPIIDRADAKISTIEAHKEAQRVRRQAQQEAQRVRRQAQQEAQRIAREKAQQKAQEQDRRRQQCIKLVTKYTEENEWALKEYERLRCDDFPHELF</sequence>
<evidence type="ECO:0000313" key="2">
    <source>
        <dbReference type="EMBL" id="AOY81695.2"/>
    </source>
</evidence>
<protein>
    <recommendedName>
        <fullName evidence="3">Chromosome segregation ATPase</fullName>
    </recommendedName>
</protein>
<gene>
    <name evidence="2" type="ORF">BJP36_19050</name>
</gene>
<dbReference type="Proteomes" id="UP000176944">
    <property type="component" value="Chromosome"/>
</dbReference>
<name>A0A1D9G2F3_MOOP1</name>
<feature type="compositionally biased region" description="Low complexity" evidence="1">
    <location>
        <begin position="249"/>
        <end position="266"/>
    </location>
</feature>
<evidence type="ECO:0000256" key="1">
    <source>
        <dbReference type="SAM" id="MobiDB-lite"/>
    </source>
</evidence>
<feature type="compositionally biased region" description="Basic and acidic residues" evidence="1">
    <location>
        <begin position="267"/>
        <end position="279"/>
    </location>
</feature>
<proteinExistence type="predicted"/>
<reference evidence="2" key="1">
    <citation type="journal article" date="2017" name="Proc. Natl. Acad. Sci. U.S.A.">
        <title>Comparative genomics uncovers the prolific and distinctive metabolic potential of the cyanobacterial genus Moorea.</title>
        <authorList>
            <person name="Leao T."/>
            <person name="Castelao G."/>
            <person name="Korobeynikov A."/>
            <person name="Monroe E.A."/>
            <person name="Podell S."/>
            <person name="Glukhov E."/>
            <person name="Allen E.E."/>
            <person name="Gerwick W.H."/>
            <person name="Gerwick L."/>
        </authorList>
    </citation>
    <scope>NUCLEOTIDE SEQUENCE</scope>
    <source>
        <strain evidence="2">JHB</strain>
    </source>
</reference>
<evidence type="ECO:0008006" key="3">
    <source>
        <dbReference type="Google" id="ProtNLM"/>
    </source>
</evidence>
<accession>A0A1D9G2F3</accession>
<organism evidence="2">
    <name type="scientific">Moorena producens (strain JHB)</name>
    <dbReference type="NCBI Taxonomy" id="1454205"/>
    <lineage>
        <taxon>Bacteria</taxon>
        <taxon>Bacillati</taxon>
        <taxon>Cyanobacteriota</taxon>
        <taxon>Cyanophyceae</taxon>
        <taxon>Coleofasciculales</taxon>
        <taxon>Coleofasciculaceae</taxon>
        <taxon>Moorena</taxon>
    </lineage>
</organism>
<feature type="region of interest" description="Disordered" evidence="1">
    <location>
        <begin position="245"/>
        <end position="279"/>
    </location>
</feature>
<dbReference type="AlphaFoldDB" id="A0A1D9G2F3"/>
<reference evidence="2" key="2">
    <citation type="submission" date="2022-10" db="EMBL/GenBank/DDBJ databases">
        <authorList>
            <person name="Ngo T.-E."/>
        </authorList>
    </citation>
    <scope>NUCLEOTIDE SEQUENCE</scope>
    <source>
        <strain evidence="2">JHB</strain>
    </source>
</reference>